<organism evidence="1 2">
    <name type="scientific">Vaccinium darrowii</name>
    <dbReference type="NCBI Taxonomy" id="229202"/>
    <lineage>
        <taxon>Eukaryota</taxon>
        <taxon>Viridiplantae</taxon>
        <taxon>Streptophyta</taxon>
        <taxon>Embryophyta</taxon>
        <taxon>Tracheophyta</taxon>
        <taxon>Spermatophyta</taxon>
        <taxon>Magnoliopsida</taxon>
        <taxon>eudicotyledons</taxon>
        <taxon>Gunneridae</taxon>
        <taxon>Pentapetalae</taxon>
        <taxon>asterids</taxon>
        <taxon>Ericales</taxon>
        <taxon>Ericaceae</taxon>
        <taxon>Vaccinioideae</taxon>
        <taxon>Vaccinieae</taxon>
        <taxon>Vaccinium</taxon>
    </lineage>
</organism>
<protein>
    <submittedName>
        <fullName evidence="1">Uncharacterized protein</fullName>
    </submittedName>
</protein>
<evidence type="ECO:0000313" key="2">
    <source>
        <dbReference type="Proteomes" id="UP000828048"/>
    </source>
</evidence>
<accession>A0ACB7XGM5</accession>
<dbReference type="EMBL" id="CM037160">
    <property type="protein sequence ID" value="KAH7839963.1"/>
    <property type="molecule type" value="Genomic_DNA"/>
</dbReference>
<proteinExistence type="predicted"/>
<name>A0ACB7XGM5_9ERIC</name>
<gene>
    <name evidence="1" type="ORF">Vadar_010706</name>
</gene>
<keyword evidence="2" id="KW-1185">Reference proteome</keyword>
<dbReference type="Proteomes" id="UP000828048">
    <property type="component" value="Chromosome 10"/>
</dbReference>
<sequence>MSSSQTGASKGKNASSVGMKAQWDQLSKEYFIHACVEELGGVAYKTGTVLTKVGWVNVVKKINERTGKQYDKVQLKNQWGVLKKDWQLWQNLVLSENGLGRDLDTSAIAASDDWWDLKLTFCDKPLSLEDEMHILFGSNTTTGEHKYTPSSRFLSAAPGVWIKPNVNLENIDAFLEDDDEIQ</sequence>
<reference evidence="1 2" key="1">
    <citation type="journal article" date="2021" name="Hortic Res">
        <title>High-quality reference genome and annotation aids understanding of berry development for evergreen blueberry (Vaccinium darrowii).</title>
        <authorList>
            <person name="Yu J."/>
            <person name="Hulse-Kemp A.M."/>
            <person name="Babiker E."/>
            <person name="Staton M."/>
        </authorList>
    </citation>
    <scope>NUCLEOTIDE SEQUENCE [LARGE SCALE GENOMIC DNA]</scope>
    <source>
        <strain evidence="2">cv. NJ 8807/NJ 8810</strain>
        <tissue evidence="1">Young leaf</tissue>
    </source>
</reference>
<comment type="caution">
    <text evidence="1">The sequence shown here is derived from an EMBL/GenBank/DDBJ whole genome shotgun (WGS) entry which is preliminary data.</text>
</comment>
<evidence type="ECO:0000313" key="1">
    <source>
        <dbReference type="EMBL" id="KAH7839963.1"/>
    </source>
</evidence>